<organism evidence="1">
    <name type="scientific">marine metagenome</name>
    <dbReference type="NCBI Taxonomy" id="408172"/>
    <lineage>
        <taxon>unclassified sequences</taxon>
        <taxon>metagenomes</taxon>
        <taxon>ecological metagenomes</taxon>
    </lineage>
</organism>
<gene>
    <name evidence="1" type="ORF">METZ01_LOCUS439878</name>
</gene>
<sequence length="108" mass="12375">MLAGEALTAFKRDDWHQQIKLFPAAINIPDYPIPTTEFLDLAAHEFVESRLIHADYEVQFGPFQLDRLAEQSMLMLQCVECHIDHADALLRNEFSFLPAWQVDDAMAA</sequence>
<dbReference type="EMBL" id="UINC01178712">
    <property type="protein sequence ID" value="SVD87024.1"/>
    <property type="molecule type" value="Genomic_DNA"/>
</dbReference>
<name>A0A382YUX8_9ZZZZ</name>
<accession>A0A382YUX8</accession>
<evidence type="ECO:0000313" key="1">
    <source>
        <dbReference type="EMBL" id="SVD87024.1"/>
    </source>
</evidence>
<protein>
    <submittedName>
        <fullName evidence="1">Uncharacterized protein</fullName>
    </submittedName>
</protein>
<dbReference type="AlphaFoldDB" id="A0A382YUX8"/>
<dbReference type="Gene3D" id="2.60.120.650">
    <property type="entry name" value="Cupin"/>
    <property type="match status" value="1"/>
</dbReference>
<proteinExistence type="predicted"/>
<reference evidence="1" key="1">
    <citation type="submission" date="2018-05" db="EMBL/GenBank/DDBJ databases">
        <authorList>
            <person name="Lanie J.A."/>
            <person name="Ng W.-L."/>
            <person name="Kazmierczak K.M."/>
            <person name="Andrzejewski T.M."/>
            <person name="Davidsen T.M."/>
            <person name="Wayne K.J."/>
            <person name="Tettelin H."/>
            <person name="Glass J.I."/>
            <person name="Rusch D."/>
            <person name="Podicherti R."/>
            <person name="Tsui H.-C.T."/>
            <person name="Winkler M.E."/>
        </authorList>
    </citation>
    <scope>NUCLEOTIDE SEQUENCE</scope>
</reference>